<comment type="function">
    <text evidence="1">Arabinosyl transferase responsible for the polymerization of arabinose into the arabinan of arabinogalactan.</text>
</comment>
<feature type="region of interest" description="Disordered" evidence="11">
    <location>
        <begin position="1053"/>
        <end position="1085"/>
    </location>
</feature>
<dbReference type="InterPro" id="IPR032731">
    <property type="entry name" value="Arabino_trans_C"/>
</dbReference>
<dbReference type="InterPro" id="IPR040920">
    <property type="entry name" value="Arabino_trans_N"/>
</dbReference>
<reference evidence="16 17" key="1">
    <citation type="submission" date="2015-05" db="EMBL/GenBank/DDBJ databases">
        <title>Genome sequence of Mycobacterium haemophilum.</title>
        <authorList>
            <person name="Greninger A.L."/>
            <person name="Cunningham G."/>
            <person name="Miller S."/>
        </authorList>
    </citation>
    <scope>NUCLEOTIDE SEQUENCE [LARGE SCALE GENOMIC DNA]</scope>
    <source>
        <strain evidence="17">UC1</strain>
    </source>
</reference>
<dbReference type="Pfam" id="PF04602">
    <property type="entry name" value="Arabinose_trans"/>
    <property type="match status" value="1"/>
</dbReference>
<dbReference type="Proteomes" id="UP000036334">
    <property type="component" value="Unassembled WGS sequence"/>
</dbReference>
<evidence type="ECO:0008006" key="18">
    <source>
        <dbReference type="Google" id="ProtNLM"/>
    </source>
</evidence>
<feature type="transmembrane region" description="Helical" evidence="12">
    <location>
        <begin position="203"/>
        <end position="221"/>
    </location>
</feature>
<keyword evidence="6" id="KW-0808">Transferase</keyword>
<dbReference type="PATRIC" id="fig|29311.18.peg.1400"/>
<keyword evidence="7 12" id="KW-0812">Transmembrane</keyword>
<evidence type="ECO:0000313" key="16">
    <source>
        <dbReference type="EMBL" id="KLO37517.1"/>
    </source>
</evidence>
<protein>
    <recommendedName>
        <fullName evidence="18">Arabinosyltransferase</fullName>
    </recommendedName>
</protein>
<feature type="transmembrane region" description="Helical" evidence="12">
    <location>
        <begin position="242"/>
        <end position="260"/>
    </location>
</feature>
<evidence type="ECO:0000259" key="13">
    <source>
        <dbReference type="Pfam" id="PF04602"/>
    </source>
</evidence>
<organism evidence="16 17">
    <name type="scientific">Mycobacterium haemophilum</name>
    <dbReference type="NCBI Taxonomy" id="29311"/>
    <lineage>
        <taxon>Bacteria</taxon>
        <taxon>Bacillati</taxon>
        <taxon>Actinomycetota</taxon>
        <taxon>Actinomycetes</taxon>
        <taxon>Mycobacteriales</taxon>
        <taxon>Mycobacteriaceae</taxon>
        <taxon>Mycobacterium</taxon>
    </lineage>
</organism>
<evidence type="ECO:0000256" key="12">
    <source>
        <dbReference type="SAM" id="Phobius"/>
    </source>
</evidence>
<evidence type="ECO:0000256" key="3">
    <source>
        <dbReference type="ARBA" id="ARBA00008195"/>
    </source>
</evidence>
<keyword evidence="10" id="KW-0961">Cell wall biogenesis/degradation</keyword>
<feature type="domain" description="Arabinosyltransferas concanavalin like" evidence="15">
    <location>
        <begin position="40"/>
        <end position="193"/>
    </location>
</feature>
<comment type="similarity">
    <text evidence="3">Belongs to the emb family.</text>
</comment>
<evidence type="ECO:0000256" key="10">
    <source>
        <dbReference type="ARBA" id="ARBA00023316"/>
    </source>
</evidence>
<evidence type="ECO:0000256" key="11">
    <source>
        <dbReference type="SAM" id="MobiDB-lite"/>
    </source>
</evidence>
<dbReference type="AlphaFoldDB" id="A0A0I9XNI4"/>
<feature type="transmembrane region" description="Helical" evidence="12">
    <location>
        <begin position="563"/>
        <end position="583"/>
    </location>
</feature>
<dbReference type="EMBL" id="LDPR01000005">
    <property type="protein sequence ID" value="KLO37517.1"/>
    <property type="molecule type" value="Genomic_DNA"/>
</dbReference>
<evidence type="ECO:0000256" key="1">
    <source>
        <dbReference type="ARBA" id="ARBA00003001"/>
    </source>
</evidence>
<feature type="transmembrane region" description="Helical" evidence="12">
    <location>
        <begin position="638"/>
        <end position="660"/>
    </location>
</feature>
<dbReference type="Pfam" id="PF17689">
    <property type="entry name" value="Arabino_trans_N"/>
    <property type="match status" value="1"/>
</dbReference>
<keyword evidence="9 12" id="KW-0472">Membrane</keyword>
<evidence type="ECO:0000259" key="15">
    <source>
        <dbReference type="Pfam" id="PF17689"/>
    </source>
</evidence>
<feature type="transmembrane region" description="Helical" evidence="12">
    <location>
        <begin position="403"/>
        <end position="428"/>
    </location>
</feature>
<keyword evidence="8 12" id="KW-1133">Transmembrane helix</keyword>
<dbReference type="GO" id="GO:0052636">
    <property type="term" value="F:arabinosyltransferase activity"/>
    <property type="evidence" value="ECO:0007669"/>
    <property type="project" value="InterPro"/>
</dbReference>
<evidence type="ECO:0000256" key="6">
    <source>
        <dbReference type="ARBA" id="ARBA00022679"/>
    </source>
</evidence>
<name>A0A0I9XNI4_9MYCO</name>
<evidence type="ECO:0000256" key="8">
    <source>
        <dbReference type="ARBA" id="ARBA00022989"/>
    </source>
</evidence>
<proteinExistence type="inferred from homology"/>
<dbReference type="InterPro" id="IPR042486">
    <property type="entry name" value="Arabino_trans_C_2"/>
</dbReference>
<evidence type="ECO:0000256" key="2">
    <source>
        <dbReference type="ARBA" id="ARBA00004651"/>
    </source>
</evidence>
<feature type="transmembrane region" description="Helical" evidence="12">
    <location>
        <begin position="539"/>
        <end position="557"/>
    </location>
</feature>
<feature type="transmembrane region" description="Helical" evidence="12">
    <location>
        <begin position="18"/>
        <end position="37"/>
    </location>
</feature>
<evidence type="ECO:0000256" key="4">
    <source>
        <dbReference type="ARBA" id="ARBA00022475"/>
    </source>
</evidence>
<dbReference type="Gene3D" id="2.60.120.610">
    <property type="entry name" value="arabinofuranosyltransferase like domain"/>
    <property type="match status" value="1"/>
</dbReference>
<comment type="subcellular location">
    <subcellularLocation>
        <location evidence="2">Cell membrane</location>
        <topology evidence="2">Multi-pass membrane protein</topology>
    </subcellularLocation>
</comment>
<feature type="transmembrane region" description="Helical" evidence="12">
    <location>
        <begin position="506"/>
        <end position="527"/>
    </location>
</feature>
<dbReference type="InterPro" id="IPR027451">
    <property type="entry name" value="EmbABC_dom1"/>
</dbReference>
<evidence type="ECO:0000256" key="5">
    <source>
        <dbReference type="ARBA" id="ARBA00022676"/>
    </source>
</evidence>
<dbReference type="Gene3D" id="3.40.190.160">
    <property type="match status" value="1"/>
</dbReference>
<feature type="transmembrane region" description="Helical" evidence="12">
    <location>
        <begin position="440"/>
        <end position="463"/>
    </location>
</feature>
<evidence type="ECO:0000256" key="7">
    <source>
        <dbReference type="ARBA" id="ARBA00022692"/>
    </source>
</evidence>
<feature type="transmembrane region" description="Helical" evidence="12">
    <location>
        <begin position="350"/>
        <end position="366"/>
    </location>
</feature>
<keyword evidence="5" id="KW-0328">Glycosyltransferase</keyword>
<feature type="domain" description="Arabinosyltransferase C-terminal" evidence="14">
    <location>
        <begin position="697"/>
        <end position="1070"/>
    </location>
</feature>
<evidence type="ECO:0000259" key="14">
    <source>
        <dbReference type="Pfam" id="PF14896"/>
    </source>
</evidence>
<feature type="domain" description="Arabinofuranosyltransferase central" evidence="13">
    <location>
        <begin position="198"/>
        <end position="658"/>
    </location>
</feature>
<dbReference type="GO" id="GO:0071555">
    <property type="term" value="P:cell wall organization"/>
    <property type="evidence" value="ECO:0007669"/>
    <property type="project" value="UniProtKB-KW"/>
</dbReference>
<feature type="transmembrane region" description="Helical" evidence="12">
    <location>
        <begin position="317"/>
        <end position="338"/>
    </location>
</feature>
<dbReference type="GO" id="GO:0071766">
    <property type="term" value="P:Actinobacterium-type cell wall biogenesis"/>
    <property type="evidence" value="ECO:0007669"/>
    <property type="project" value="InterPro"/>
</dbReference>
<gene>
    <name evidence="16" type="ORF">ABH38_08660</name>
</gene>
<dbReference type="InterPro" id="IPR007680">
    <property type="entry name" value="Arabino_trans_central"/>
</dbReference>
<evidence type="ECO:0000256" key="9">
    <source>
        <dbReference type="ARBA" id="ARBA00023136"/>
    </source>
</evidence>
<accession>A0A0I9XNI4</accession>
<keyword evidence="17" id="KW-1185">Reference proteome</keyword>
<dbReference type="Gene3D" id="2.60.120.940">
    <property type="entry name" value="EmbC, C-terminal domain, subdomain 2"/>
    <property type="match status" value="1"/>
</dbReference>
<dbReference type="Pfam" id="PF14896">
    <property type="entry name" value="Arabino_trans_C"/>
    <property type="match status" value="1"/>
</dbReference>
<evidence type="ECO:0000313" key="17">
    <source>
        <dbReference type="Proteomes" id="UP000036334"/>
    </source>
</evidence>
<keyword evidence="4" id="KW-1003">Cell membrane</keyword>
<feature type="transmembrane region" description="Helical" evidence="12">
    <location>
        <begin position="595"/>
        <end position="618"/>
    </location>
</feature>
<feature type="transmembrane region" description="Helical" evidence="12">
    <location>
        <begin position="681"/>
        <end position="706"/>
    </location>
</feature>
<comment type="caution">
    <text evidence="16">The sequence shown here is derived from an EMBL/GenBank/DDBJ whole genome shotgun (WGS) entry which is preliminary data.</text>
</comment>
<sequence length="1085" mass="116084">MIGQVALTKKISSPIARVVMIIFGLVGVFCAVAVPLLPVNQTQTRLVWPIAGKSEEIIAPLVSYSPTRIVVSVSRAALDVVQSAGGTVVATVPESSTSADAYGLVVRVTARSGSLPIAAVVLRNQMVMSIPVADVPVGSDITISSDPTMTTVSASNRRITLKGDHRPQLVGIFSDLRGPAPPGLYVDAKLDSRFTTRPTVAKTFAAFAAALATLIAVTTLRRAEARRTKKAVFRPQRSVRRHFRLSDAVVVISLLFWYLVGATTQDDGYYLIIAREAMHAGYPANYYRFWSAPETPFGALYYDLIGWLAGLTPSVPVIRLPGLACGIACWLLVSRKVIPRLGAVAGSSRTAYWTAAAVFLSFWLPYDNGVRPEPPVAVGVLLTWCLVEQAIATRRLHPFAVGLATAGLTVATATSGIICIPILLCGIREIVHIFRSQARVLGWSACLAPSAAAAAVALAVAFAETTFAVVPAVEAAHRVAGPDVSWFGELQRYQRLLDGADPSGSLALRFPVLMILFTLIMAAIAIYRPTKYVGLAIYPSRRIVLATFSAIVELMFLPTKWTHHFGALAGLASSVAVVAIIAIGSRVSAHPSRTVTAVAGALAFILALTFAGPNSWYYVSNYGIPWSASPVSVGGIKLSNVMLAASISMLAILVWLHIHVEVSRRPAQEQRFKQSRCWPRGMSMLGITATAMVAFEMASFTTAAVARYPAFSVARSNFDALAGKPCALADDVMVEPDVNQGMLQPRSSDALTALGAGGVEGFTPTGVPVGTVSAYTSPPYRTTASTVVDASSSMDVTRWTTDGNGRRGTNDSNIALPFGLDPATTPVLGSYNTNVVGVKSLVSGWYRLPVLDTMDKDEGIISLAVAGIIDPQRGSIVKLELGAASASTVTLVGEVVPADVGMAPSWRNLRVPLKLLPSNTNVARIRAIVSSQDPNLWLALTPPRVPRLRSLNETIGDQPVLLDWVVAAQFPCQRPFGHRGGVAELPRYRILPGQIEANWSNLWQGHFGGGPLGWAELLFKGAVIPSYLRNDWDCDWGQIQRLVPLKPEAQPAQLKESTVRRSGLWSPGPLPVTFPDDTPDPFKRS</sequence>
<dbReference type="GO" id="GO:0005886">
    <property type="term" value="C:plasma membrane"/>
    <property type="evidence" value="ECO:0007669"/>
    <property type="project" value="UniProtKB-SubCell"/>
</dbReference>